<sequence>MEEIIVIRATDPDGSVFKAVMDALSGKRAEVVDVAEQSASVLRIGDLEIYCNQHRAFMAGREVVLNHGEYAMLYCMASSPGRVFSKAQLYEAAWGEEYLSGTNSVENTIWRLRRKLEPDPRNPIYIKTVIGAGYKIEIPNNSDRQRR</sequence>
<reference evidence="4" key="2">
    <citation type="submission" date="2021-04" db="EMBL/GenBank/DDBJ databases">
        <authorList>
            <person name="Gilroy R."/>
        </authorList>
    </citation>
    <scope>NUCLEOTIDE SEQUENCE</scope>
    <source>
        <strain evidence="4">CHK33-7979</strain>
    </source>
</reference>
<reference evidence="4" key="1">
    <citation type="journal article" date="2021" name="PeerJ">
        <title>Extensive microbial diversity within the chicken gut microbiome revealed by metagenomics and culture.</title>
        <authorList>
            <person name="Gilroy R."/>
            <person name="Ravi A."/>
            <person name="Getino M."/>
            <person name="Pursley I."/>
            <person name="Horton D.L."/>
            <person name="Alikhan N.F."/>
            <person name="Baker D."/>
            <person name="Gharbi K."/>
            <person name="Hall N."/>
            <person name="Watson M."/>
            <person name="Adriaenssens E.M."/>
            <person name="Foster-Nyarko E."/>
            <person name="Jarju S."/>
            <person name="Secka A."/>
            <person name="Antonio M."/>
            <person name="Oren A."/>
            <person name="Chaudhuri R.R."/>
            <person name="La Ragione R."/>
            <person name="Hildebrand F."/>
            <person name="Pallen M.J."/>
        </authorList>
    </citation>
    <scope>NUCLEOTIDE SEQUENCE</scope>
    <source>
        <strain evidence="4">CHK33-7979</strain>
    </source>
</reference>
<dbReference type="Proteomes" id="UP000886824">
    <property type="component" value="Unassembled WGS sequence"/>
</dbReference>
<dbReference type="PROSITE" id="PS51755">
    <property type="entry name" value="OMPR_PHOB"/>
    <property type="match status" value="1"/>
</dbReference>
<gene>
    <name evidence="4" type="ORF">H9826_00290</name>
</gene>
<evidence type="ECO:0000313" key="4">
    <source>
        <dbReference type="EMBL" id="HIY72400.1"/>
    </source>
</evidence>
<dbReference type="InterPro" id="IPR016032">
    <property type="entry name" value="Sig_transdc_resp-reg_C-effctor"/>
</dbReference>
<evidence type="ECO:0000256" key="2">
    <source>
        <dbReference type="PROSITE-ProRule" id="PRU01091"/>
    </source>
</evidence>
<dbReference type="GO" id="GO:0006355">
    <property type="term" value="P:regulation of DNA-templated transcription"/>
    <property type="evidence" value="ECO:0007669"/>
    <property type="project" value="InterPro"/>
</dbReference>
<feature type="DNA-binding region" description="OmpR/PhoB-type" evidence="2">
    <location>
        <begin position="39"/>
        <end position="138"/>
    </location>
</feature>
<dbReference type="InterPro" id="IPR036388">
    <property type="entry name" value="WH-like_DNA-bd_sf"/>
</dbReference>
<evidence type="ECO:0000256" key="1">
    <source>
        <dbReference type="ARBA" id="ARBA00023125"/>
    </source>
</evidence>
<dbReference type="GO" id="GO:0003677">
    <property type="term" value="F:DNA binding"/>
    <property type="evidence" value="ECO:0007669"/>
    <property type="project" value="UniProtKB-UniRule"/>
</dbReference>
<dbReference type="GO" id="GO:0000160">
    <property type="term" value="P:phosphorelay signal transduction system"/>
    <property type="evidence" value="ECO:0007669"/>
    <property type="project" value="InterPro"/>
</dbReference>
<dbReference type="SUPFAM" id="SSF46894">
    <property type="entry name" value="C-terminal effector domain of the bipartite response regulators"/>
    <property type="match status" value="1"/>
</dbReference>
<dbReference type="Pfam" id="PF00486">
    <property type="entry name" value="Trans_reg_C"/>
    <property type="match status" value="1"/>
</dbReference>
<keyword evidence="1 2" id="KW-0238">DNA-binding</keyword>
<dbReference type="CDD" id="cd00383">
    <property type="entry name" value="trans_reg_C"/>
    <property type="match status" value="1"/>
</dbReference>
<evidence type="ECO:0000259" key="3">
    <source>
        <dbReference type="PROSITE" id="PS51755"/>
    </source>
</evidence>
<accession>A0A9D1Z387</accession>
<proteinExistence type="predicted"/>
<evidence type="ECO:0000313" key="5">
    <source>
        <dbReference type="Proteomes" id="UP000886824"/>
    </source>
</evidence>
<name>A0A9D1Z387_9FIRM</name>
<dbReference type="AlphaFoldDB" id="A0A9D1Z387"/>
<comment type="caution">
    <text evidence="4">The sequence shown here is derived from an EMBL/GenBank/DDBJ whole genome shotgun (WGS) entry which is preliminary data.</text>
</comment>
<protein>
    <submittedName>
        <fullName evidence="4">Response regulator transcription factor</fullName>
    </submittedName>
</protein>
<dbReference type="SMART" id="SM00862">
    <property type="entry name" value="Trans_reg_C"/>
    <property type="match status" value="1"/>
</dbReference>
<dbReference type="EMBL" id="DXCX01000006">
    <property type="protein sequence ID" value="HIY72400.1"/>
    <property type="molecule type" value="Genomic_DNA"/>
</dbReference>
<dbReference type="InterPro" id="IPR001867">
    <property type="entry name" value="OmpR/PhoB-type_DNA-bd"/>
</dbReference>
<feature type="domain" description="OmpR/PhoB-type" evidence="3">
    <location>
        <begin position="39"/>
        <end position="138"/>
    </location>
</feature>
<dbReference type="Gene3D" id="1.10.10.10">
    <property type="entry name" value="Winged helix-like DNA-binding domain superfamily/Winged helix DNA-binding domain"/>
    <property type="match status" value="1"/>
</dbReference>
<organism evidence="4 5">
    <name type="scientific">Candidatus Intestinimonas merdavium</name>
    <dbReference type="NCBI Taxonomy" id="2838622"/>
    <lineage>
        <taxon>Bacteria</taxon>
        <taxon>Bacillati</taxon>
        <taxon>Bacillota</taxon>
        <taxon>Clostridia</taxon>
        <taxon>Eubacteriales</taxon>
        <taxon>Intestinimonas</taxon>
    </lineage>
</organism>